<reference evidence="3 4" key="1">
    <citation type="submission" date="2024-04" db="EMBL/GenBank/DDBJ databases">
        <title>Novel species of the genus Ideonella isolated from streams.</title>
        <authorList>
            <person name="Lu H."/>
        </authorList>
    </citation>
    <scope>NUCLEOTIDE SEQUENCE [LARGE SCALE GENOMIC DNA]</scope>
    <source>
        <strain evidence="3 4">DXS29W</strain>
    </source>
</reference>
<comment type="caution">
    <text evidence="3">The sequence shown here is derived from an EMBL/GenBank/DDBJ whole genome shotgun (WGS) entry which is preliminary data.</text>
</comment>
<dbReference type="SUPFAM" id="SSF55166">
    <property type="entry name" value="Hedgehog/DD-peptidase"/>
    <property type="match status" value="1"/>
</dbReference>
<sequence>MLFGVILYFVLAVGLLALAFFAPAREWLVATTQHWWSRGLTAGSGLADAGQRRVRGASHSAGGWVGRFVGWARAHALLCSAGLVVVMGVPLAAGVLRVLFPASSYDHTLSRPVDERVADLLRGEMLVAPPPLPPEMFTTREVEQARPMTATASRQWELLDEGFRSRLLMVFKLMRETHGYDMVLLEGYRSPERQAALAALGPTVTQAGPYESLHQHGMAADCAFVKNGKIVITERDPWAMLGYEKYGEVARSLGLTWGGDWRSLKDYGHVEWRRSARSKPDDSAKATTPP</sequence>
<keyword evidence="1" id="KW-0812">Transmembrane</keyword>
<feature type="transmembrane region" description="Helical" evidence="1">
    <location>
        <begin position="76"/>
        <end position="100"/>
    </location>
</feature>
<gene>
    <name evidence="3" type="ORF">AACH06_19685</name>
</gene>
<dbReference type="Proteomes" id="UP001371218">
    <property type="component" value="Unassembled WGS sequence"/>
</dbReference>
<accession>A0ABU9BT67</accession>
<organism evidence="3 4">
    <name type="scientific">Ideonella lacteola</name>
    <dbReference type="NCBI Taxonomy" id="2984193"/>
    <lineage>
        <taxon>Bacteria</taxon>
        <taxon>Pseudomonadati</taxon>
        <taxon>Pseudomonadota</taxon>
        <taxon>Betaproteobacteria</taxon>
        <taxon>Burkholderiales</taxon>
        <taxon>Sphaerotilaceae</taxon>
        <taxon>Ideonella</taxon>
    </lineage>
</organism>
<feature type="domain" description="Peptidase M15C" evidence="2">
    <location>
        <begin position="209"/>
        <end position="272"/>
    </location>
</feature>
<name>A0ABU9BT67_9BURK</name>
<dbReference type="Gene3D" id="3.30.1380.10">
    <property type="match status" value="1"/>
</dbReference>
<keyword evidence="1" id="KW-0472">Membrane</keyword>
<keyword evidence="1" id="KW-1133">Transmembrane helix</keyword>
<dbReference type="EMBL" id="JBBUTG010000013">
    <property type="protein sequence ID" value="MEK8033051.1"/>
    <property type="molecule type" value="Genomic_DNA"/>
</dbReference>
<evidence type="ECO:0000256" key="1">
    <source>
        <dbReference type="SAM" id="Phobius"/>
    </source>
</evidence>
<keyword evidence="4" id="KW-1185">Reference proteome</keyword>
<dbReference type="InterPro" id="IPR039561">
    <property type="entry name" value="Peptidase_M15C"/>
</dbReference>
<protein>
    <submittedName>
        <fullName evidence="3">M15 family metallopeptidase</fullName>
    </submittedName>
</protein>
<dbReference type="Pfam" id="PF13539">
    <property type="entry name" value="Peptidase_M15_4"/>
    <property type="match status" value="1"/>
</dbReference>
<evidence type="ECO:0000259" key="2">
    <source>
        <dbReference type="Pfam" id="PF13539"/>
    </source>
</evidence>
<dbReference type="RefSeq" id="WP_341427472.1">
    <property type="nucleotide sequence ID" value="NZ_JBBUTG010000013.1"/>
</dbReference>
<evidence type="ECO:0000313" key="3">
    <source>
        <dbReference type="EMBL" id="MEK8033051.1"/>
    </source>
</evidence>
<feature type="transmembrane region" description="Helical" evidence="1">
    <location>
        <begin position="6"/>
        <end position="24"/>
    </location>
</feature>
<dbReference type="InterPro" id="IPR009045">
    <property type="entry name" value="Zn_M74/Hedgehog-like"/>
</dbReference>
<dbReference type="CDD" id="cd14845">
    <property type="entry name" value="L-Ala-D-Glu_peptidase_like"/>
    <property type="match status" value="1"/>
</dbReference>
<evidence type="ECO:0000313" key="4">
    <source>
        <dbReference type="Proteomes" id="UP001371218"/>
    </source>
</evidence>
<proteinExistence type="predicted"/>